<protein>
    <recommendedName>
        <fullName evidence="3">DUF4314 domain-containing protein</fullName>
    </recommendedName>
</protein>
<accession>A0A1I1CUI7</accession>
<dbReference type="EMBL" id="FOKQ01000001">
    <property type="protein sequence ID" value="SFB66399.1"/>
    <property type="molecule type" value="Genomic_DNA"/>
</dbReference>
<dbReference type="AlphaFoldDB" id="A0A1I1CUI7"/>
<reference evidence="1 2" key="1">
    <citation type="submission" date="2016-10" db="EMBL/GenBank/DDBJ databases">
        <authorList>
            <person name="de Groot N.N."/>
        </authorList>
    </citation>
    <scope>NUCLEOTIDE SEQUENCE [LARGE SCALE GENOMIC DNA]</scope>
    <source>
        <strain evidence="1 2">AR67</strain>
    </source>
</reference>
<gene>
    <name evidence="1" type="ORF">SAMN02910406_00062</name>
</gene>
<proteinExistence type="predicted"/>
<evidence type="ECO:0000313" key="1">
    <source>
        <dbReference type="EMBL" id="SFB66399.1"/>
    </source>
</evidence>
<organism evidence="1 2">
    <name type="scientific">Ruminococcus albus</name>
    <dbReference type="NCBI Taxonomy" id="1264"/>
    <lineage>
        <taxon>Bacteria</taxon>
        <taxon>Bacillati</taxon>
        <taxon>Bacillota</taxon>
        <taxon>Clostridia</taxon>
        <taxon>Eubacteriales</taxon>
        <taxon>Oscillospiraceae</taxon>
        <taxon>Ruminococcus</taxon>
    </lineage>
</organism>
<evidence type="ECO:0008006" key="3">
    <source>
        <dbReference type="Google" id="ProtNLM"/>
    </source>
</evidence>
<name>A0A1I1CUI7_RUMAL</name>
<dbReference type="OrthoDB" id="1823127at2"/>
<sequence>MDKITVGMTIKLVKDIGENIPVGSTATIVYIDDFDQIFIDWKDGGQAKISEEQLLKNFEVAA</sequence>
<dbReference type="RefSeq" id="WP_074959502.1">
    <property type="nucleotide sequence ID" value="NZ_FOKQ01000001.1"/>
</dbReference>
<dbReference type="Proteomes" id="UP000182192">
    <property type="component" value="Unassembled WGS sequence"/>
</dbReference>
<evidence type="ECO:0000313" key="2">
    <source>
        <dbReference type="Proteomes" id="UP000182192"/>
    </source>
</evidence>